<evidence type="ECO:0000313" key="8">
    <source>
        <dbReference type="Proteomes" id="UP000784294"/>
    </source>
</evidence>
<comment type="cofactor">
    <cofactor evidence="1">
        <name>thiamine diphosphate</name>
        <dbReference type="ChEBI" id="CHEBI:58937"/>
    </cofactor>
</comment>
<name>A0A448XNH0_9PLAT</name>
<feature type="domain" description="Dehydrogenase E1 component" evidence="6">
    <location>
        <begin position="202"/>
        <end position="390"/>
    </location>
</feature>
<accession>A0A448XNH0</accession>
<keyword evidence="8" id="KW-1185">Reference proteome</keyword>
<dbReference type="InterPro" id="IPR011603">
    <property type="entry name" value="2oxoglutarate_DH_E1"/>
</dbReference>
<evidence type="ECO:0000256" key="5">
    <source>
        <dbReference type="ARBA" id="ARBA00023052"/>
    </source>
</evidence>
<evidence type="ECO:0000256" key="4">
    <source>
        <dbReference type="ARBA" id="ARBA00023002"/>
    </source>
</evidence>
<dbReference type="PANTHER" id="PTHR23152:SF4">
    <property type="entry name" value="2-OXOADIPATE DEHYDROGENASE COMPLEX COMPONENT E1"/>
    <property type="match status" value="1"/>
</dbReference>
<evidence type="ECO:0000259" key="6">
    <source>
        <dbReference type="Pfam" id="PF00676"/>
    </source>
</evidence>
<dbReference type="InterPro" id="IPR029061">
    <property type="entry name" value="THDP-binding"/>
</dbReference>
<protein>
    <recommendedName>
        <fullName evidence="6">Dehydrogenase E1 component domain-containing protein</fullName>
    </recommendedName>
</protein>
<dbReference type="OrthoDB" id="413077at2759"/>
<evidence type="ECO:0000256" key="2">
    <source>
        <dbReference type="ARBA" id="ARBA00006936"/>
    </source>
</evidence>
<evidence type="ECO:0000313" key="7">
    <source>
        <dbReference type="EMBL" id="VEL41029.1"/>
    </source>
</evidence>
<dbReference type="Proteomes" id="UP000784294">
    <property type="component" value="Unassembled WGS sequence"/>
</dbReference>
<reference evidence="7" key="1">
    <citation type="submission" date="2018-11" db="EMBL/GenBank/DDBJ databases">
        <authorList>
            <consortium name="Pathogen Informatics"/>
        </authorList>
    </citation>
    <scope>NUCLEOTIDE SEQUENCE</scope>
</reference>
<dbReference type="FunFam" id="1.10.287.1150:FF:000001">
    <property type="entry name" value="2-oxoglutarate dehydrogenase, mitochondrial isoform X1"/>
    <property type="match status" value="1"/>
</dbReference>
<comment type="caution">
    <text evidence="7">The sequence shown here is derived from an EMBL/GenBank/DDBJ whole genome shotgun (WGS) entry which is preliminary data.</text>
</comment>
<keyword evidence="5" id="KW-0786">Thiamine pyrophosphate</keyword>
<keyword evidence="4" id="KW-0560">Oxidoreductase</keyword>
<dbReference type="Gene3D" id="1.10.287.1150">
    <property type="entry name" value="TPP helical domain"/>
    <property type="match status" value="1"/>
</dbReference>
<dbReference type="SUPFAM" id="SSF52518">
    <property type="entry name" value="Thiamin diphosphate-binding fold (THDP-binding)"/>
    <property type="match status" value="1"/>
</dbReference>
<dbReference type="GO" id="GO:0006099">
    <property type="term" value="P:tricarboxylic acid cycle"/>
    <property type="evidence" value="ECO:0007669"/>
    <property type="project" value="TreeGrafter"/>
</dbReference>
<sequence length="438" mass="49205">MFIFFKSWDIYFRSISSTPESEARGFAPQAYAPFTLQKPVEHDTKIIEDHLAVQAIIRSYQSLGHRVAVLDPLGILSASLDGSIPPELTHGFYNLGMSCLVSHESGAPWFAIFIYNANIFFTGELDMDKTFRLPPTTYIGGDKQELTLREIIARLEEVYCKSIGIEYMFINTLRKCDWIRNKFETPGSLKFSNDERRLLMARLVRSTRFEDFLAKKWSSEKRFGIEGCEVLIPAMKLIIDASSDLGVESFILGIPHRGRLNILANVCRKPLEDIFCQFDSKLEAADEGSGDVKYHLGMSHERINRVNNKRIKIAVCANPSHLESICPVVQGKTKSEQFYRGDTDGKKVMSILLHGDAAFCGQGVVYETFHLSDLPSYTTKGTIHIVVNNQLNCVAFDSINVDLLSSRGGPNGYSLPKFGIVIVFIFYPGCSIDYSLIS</sequence>
<dbReference type="GO" id="GO:0004591">
    <property type="term" value="F:oxoglutarate dehydrogenase (succinyl-transferring) activity"/>
    <property type="evidence" value="ECO:0007669"/>
    <property type="project" value="TreeGrafter"/>
</dbReference>
<dbReference type="GO" id="GO:0005739">
    <property type="term" value="C:mitochondrion"/>
    <property type="evidence" value="ECO:0007669"/>
    <property type="project" value="TreeGrafter"/>
</dbReference>
<gene>
    <name evidence="7" type="ORF">PXEA_LOCUS34469</name>
</gene>
<dbReference type="GO" id="GO:0030976">
    <property type="term" value="F:thiamine pyrophosphate binding"/>
    <property type="evidence" value="ECO:0007669"/>
    <property type="project" value="InterPro"/>
</dbReference>
<dbReference type="Gene3D" id="3.40.50.970">
    <property type="match status" value="1"/>
</dbReference>
<dbReference type="GO" id="GO:0045252">
    <property type="term" value="C:oxoglutarate dehydrogenase complex"/>
    <property type="evidence" value="ECO:0007669"/>
    <property type="project" value="TreeGrafter"/>
</dbReference>
<dbReference type="EMBL" id="CAAALY010267562">
    <property type="protein sequence ID" value="VEL41029.1"/>
    <property type="molecule type" value="Genomic_DNA"/>
</dbReference>
<proteinExistence type="inferred from homology"/>
<organism evidence="7 8">
    <name type="scientific">Protopolystoma xenopodis</name>
    <dbReference type="NCBI Taxonomy" id="117903"/>
    <lineage>
        <taxon>Eukaryota</taxon>
        <taxon>Metazoa</taxon>
        <taxon>Spiralia</taxon>
        <taxon>Lophotrochozoa</taxon>
        <taxon>Platyhelminthes</taxon>
        <taxon>Monogenea</taxon>
        <taxon>Polyopisthocotylea</taxon>
        <taxon>Polystomatidea</taxon>
        <taxon>Polystomatidae</taxon>
        <taxon>Protopolystoma</taxon>
    </lineage>
</organism>
<comment type="similarity">
    <text evidence="2">Belongs to the alpha-ketoglutarate dehydrogenase family.</text>
</comment>
<dbReference type="InterPro" id="IPR001017">
    <property type="entry name" value="DH_E1"/>
</dbReference>
<dbReference type="AlphaFoldDB" id="A0A448XNH0"/>
<evidence type="ECO:0000256" key="3">
    <source>
        <dbReference type="ARBA" id="ARBA00022946"/>
    </source>
</evidence>
<evidence type="ECO:0000256" key="1">
    <source>
        <dbReference type="ARBA" id="ARBA00001964"/>
    </source>
</evidence>
<dbReference type="Pfam" id="PF00676">
    <property type="entry name" value="E1_dh"/>
    <property type="match status" value="1"/>
</dbReference>
<keyword evidence="3" id="KW-0809">Transit peptide</keyword>
<dbReference type="PANTHER" id="PTHR23152">
    <property type="entry name" value="2-OXOGLUTARATE DEHYDROGENASE"/>
    <property type="match status" value="1"/>
</dbReference>